<dbReference type="OrthoDB" id="1912047at2"/>
<keyword evidence="3" id="KW-1185">Reference proteome</keyword>
<dbReference type="Pfam" id="PF18651">
    <property type="entry name" value="CshA_NR2"/>
    <property type="match status" value="1"/>
</dbReference>
<reference evidence="2 3" key="1">
    <citation type="submission" date="2016-10" db="EMBL/GenBank/DDBJ databases">
        <authorList>
            <person name="de Groot N.N."/>
        </authorList>
    </citation>
    <scope>NUCLEOTIDE SEQUENCE [LARGE SCALE GENOMIC DNA]</scope>
    <source>
        <strain evidence="2 3">NLAE-zl-G419</strain>
    </source>
</reference>
<gene>
    <name evidence="2" type="ORF">SAMN04487885_11393</name>
</gene>
<dbReference type="AlphaFoldDB" id="A0A1I2M8X4"/>
<dbReference type="eggNOG" id="ENOG50324ZD">
    <property type="taxonomic scope" value="Bacteria"/>
</dbReference>
<accession>A0A1I2M8X4</accession>
<dbReference type="Proteomes" id="UP000182135">
    <property type="component" value="Unassembled WGS sequence"/>
</dbReference>
<evidence type="ECO:0000313" key="2">
    <source>
        <dbReference type="EMBL" id="SFF87945.1"/>
    </source>
</evidence>
<evidence type="ECO:0000313" key="3">
    <source>
        <dbReference type="Proteomes" id="UP000182135"/>
    </source>
</evidence>
<proteinExistence type="predicted"/>
<evidence type="ECO:0000259" key="1">
    <source>
        <dbReference type="Pfam" id="PF18651"/>
    </source>
</evidence>
<dbReference type="InterPro" id="IPR040683">
    <property type="entry name" value="CshA_NR2"/>
</dbReference>
<dbReference type="EMBL" id="FOOE01000013">
    <property type="protein sequence ID" value="SFF87945.1"/>
    <property type="molecule type" value="Genomic_DNA"/>
</dbReference>
<dbReference type="RefSeq" id="WP_074845704.1">
    <property type="nucleotide sequence ID" value="NZ_FOOE01000013.1"/>
</dbReference>
<organism evidence="2 3">
    <name type="scientific">Clostridium cadaveris</name>
    <dbReference type="NCBI Taxonomy" id="1529"/>
    <lineage>
        <taxon>Bacteria</taxon>
        <taxon>Bacillati</taxon>
        <taxon>Bacillota</taxon>
        <taxon>Clostridia</taxon>
        <taxon>Eubacteriales</taxon>
        <taxon>Clostridiaceae</taxon>
        <taxon>Clostridium</taxon>
    </lineage>
</organism>
<name>A0A1I2M8X4_9CLOT</name>
<sequence>MTTLQYSSSNSSGAFANTIGWIDFTGITIPANGSVAVTNSTPDNNYNINFTLTNNNSSTITPSPTPVEATAPFGNTGYLNVGGQVALTVTNSNSMNITLTGITVTDKNGIKIDNYCLIAADAEKTLASNKGVEKLSFITTKGIWSLIDMLSPISPTLELGPNISYTGNDTVNITGVIPTSSTSPSDPIFSTISPTSITATSTSTIEGKQAVAFGIMFNQNVSCYLDVEVSPNNKIIYVCPGKKQFFPIKSNKCCGTVTLSYVGENFNSDGNYISGNLGKYTLLNSGILLSASCHLNPGDYDILSFKVNDSSCNTPFTLNAVFTYALCECCKNKIN</sequence>
<dbReference type="STRING" id="1529.SAMN04487885_11393"/>
<feature type="domain" description="Surface adhesin CshA non-repetitive" evidence="1">
    <location>
        <begin position="17"/>
        <end position="216"/>
    </location>
</feature>
<protein>
    <recommendedName>
        <fullName evidence="1">Surface adhesin CshA non-repetitive domain-containing protein</fullName>
    </recommendedName>
</protein>